<evidence type="ECO:0000256" key="5">
    <source>
        <dbReference type="ARBA" id="ARBA00023136"/>
    </source>
</evidence>
<feature type="transmembrane region" description="Helical" evidence="6">
    <location>
        <begin position="61"/>
        <end position="86"/>
    </location>
</feature>
<gene>
    <name evidence="8" type="ORF">Drose_01415</name>
</gene>
<keyword evidence="4 6" id="KW-1133">Transmembrane helix</keyword>
<accession>A0ABY5Z4N2</accession>
<evidence type="ECO:0000256" key="6">
    <source>
        <dbReference type="SAM" id="Phobius"/>
    </source>
</evidence>
<protein>
    <submittedName>
        <fullName evidence="8">RDD family protein</fullName>
    </submittedName>
</protein>
<dbReference type="InterPro" id="IPR051791">
    <property type="entry name" value="Pra-immunoreactive"/>
</dbReference>
<proteinExistence type="predicted"/>
<keyword evidence="9" id="KW-1185">Reference proteome</keyword>
<evidence type="ECO:0000313" key="9">
    <source>
        <dbReference type="Proteomes" id="UP001058271"/>
    </source>
</evidence>
<keyword evidence="3 6" id="KW-0812">Transmembrane</keyword>
<sequence length="172" mass="18796">MPLAGFGDRLLAYLIDSAVLMGVFFLLAIPAMFGVIAIIGAQVAGLPTDPETGEIIGEPNFAMIFGPLLAVELGLIALFMVAVYLYHVELFPSRRGVTLGKRAMKLRLIRLDNPAAPITRGVAAKRWAMQFLVGGIVPLFSWVDGLWQLWDKPYQQCLHDKVAETVVVKVST</sequence>
<evidence type="ECO:0000256" key="4">
    <source>
        <dbReference type="ARBA" id="ARBA00022989"/>
    </source>
</evidence>
<evidence type="ECO:0000256" key="1">
    <source>
        <dbReference type="ARBA" id="ARBA00004651"/>
    </source>
</evidence>
<reference evidence="8" key="1">
    <citation type="submission" date="2021-04" db="EMBL/GenBank/DDBJ databases">
        <title>Biosynthetic gene clusters of Dactylosporangioum roseum.</title>
        <authorList>
            <person name="Hartkoorn R.C."/>
            <person name="Beaudoing E."/>
            <person name="Hot D."/>
            <person name="Moureu S."/>
        </authorList>
    </citation>
    <scope>NUCLEOTIDE SEQUENCE</scope>
    <source>
        <strain evidence="8">NRRL B-16295</strain>
    </source>
</reference>
<evidence type="ECO:0000259" key="7">
    <source>
        <dbReference type="Pfam" id="PF06271"/>
    </source>
</evidence>
<dbReference type="InterPro" id="IPR010432">
    <property type="entry name" value="RDD"/>
</dbReference>
<keyword evidence="5 6" id="KW-0472">Membrane</keyword>
<keyword evidence="2" id="KW-1003">Cell membrane</keyword>
<evidence type="ECO:0000256" key="2">
    <source>
        <dbReference type="ARBA" id="ARBA00022475"/>
    </source>
</evidence>
<dbReference type="Proteomes" id="UP001058271">
    <property type="component" value="Chromosome"/>
</dbReference>
<name>A0ABY5Z4N2_9ACTN</name>
<dbReference type="RefSeq" id="WP_260726361.1">
    <property type="nucleotide sequence ID" value="NZ_BAAABS010000069.1"/>
</dbReference>
<dbReference type="EMBL" id="CP073721">
    <property type="protein sequence ID" value="UWZ37013.1"/>
    <property type="molecule type" value="Genomic_DNA"/>
</dbReference>
<dbReference type="Pfam" id="PF06271">
    <property type="entry name" value="RDD"/>
    <property type="match status" value="1"/>
</dbReference>
<evidence type="ECO:0000256" key="3">
    <source>
        <dbReference type="ARBA" id="ARBA00022692"/>
    </source>
</evidence>
<dbReference type="PANTHER" id="PTHR36115">
    <property type="entry name" value="PROLINE-RICH ANTIGEN HOMOLOG-RELATED"/>
    <property type="match status" value="1"/>
</dbReference>
<dbReference type="PANTHER" id="PTHR36115:SF4">
    <property type="entry name" value="MEMBRANE PROTEIN"/>
    <property type="match status" value="1"/>
</dbReference>
<comment type="subcellular location">
    <subcellularLocation>
        <location evidence="1">Cell membrane</location>
        <topology evidence="1">Multi-pass membrane protein</topology>
    </subcellularLocation>
</comment>
<feature type="domain" description="RDD" evidence="7">
    <location>
        <begin position="3"/>
        <end position="163"/>
    </location>
</feature>
<feature type="transmembrane region" description="Helical" evidence="6">
    <location>
        <begin position="12"/>
        <end position="41"/>
    </location>
</feature>
<organism evidence="8 9">
    <name type="scientific">Dactylosporangium roseum</name>
    <dbReference type="NCBI Taxonomy" id="47989"/>
    <lineage>
        <taxon>Bacteria</taxon>
        <taxon>Bacillati</taxon>
        <taxon>Actinomycetota</taxon>
        <taxon>Actinomycetes</taxon>
        <taxon>Micromonosporales</taxon>
        <taxon>Micromonosporaceae</taxon>
        <taxon>Dactylosporangium</taxon>
    </lineage>
</organism>
<evidence type="ECO:0000313" key="8">
    <source>
        <dbReference type="EMBL" id="UWZ37013.1"/>
    </source>
</evidence>